<dbReference type="Proteomes" id="UP000184536">
    <property type="component" value="Unassembled WGS sequence"/>
</dbReference>
<evidence type="ECO:0000313" key="1">
    <source>
        <dbReference type="EMBL" id="SHJ09097.1"/>
    </source>
</evidence>
<name>A0A1M6GGN8_9FIRM</name>
<dbReference type="AlphaFoldDB" id="A0A1M6GGN8"/>
<dbReference type="OrthoDB" id="1953084at2"/>
<evidence type="ECO:0000313" key="2">
    <source>
        <dbReference type="Proteomes" id="UP000184536"/>
    </source>
</evidence>
<dbReference type="RefSeq" id="WP_110940496.1">
    <property type="nucleotide sequence ID" value="NZ_FQZV01000014.1"/>
</dbReference>
<accession>A0A1M6GGN8</accession>
<reference evidence="2" key="1">
    <citation type="submission" date="2016-11" db="EMBL/GenBank/DDBJ databases">
        <authorList>
            <person name="Varghese N."/>
            <person name="Submissions S."/>
        </authorList>
    </citation>
    <scope>NUCLEOTIDE SEQUENCE [LARGE SCALE GENOMIC DNA]</scope>
    <source>
        <strain evidence="2">DSM 17957</strain>
    </source>
</reference>
<organism evidence="1 2">
    <name type="scientific">Geosporobacter subterraneus DSM 17957</name>
    <dbReference type="NCBI Taxonomy" id="1121919"/>
    <lineage>
        <taxon>Bacteria</taxon>
        <taxon>Bacillati</taxon>
        <taxon>Bacillota</taxon>
        <taxon>Clostridia</taxon>
        <taxon>Peptostreptococcales</taxon>
        <taxon>Thermotaleaceae</taxon>
        <taxon>Geosporobacter</taxon>
    </lineage>
</organism>
<keyword evidence="2" id="KW-1185">Reference proteome</keyword>
<dbReference type="EMBL" id="FQZV01000014">
    <property type="protein sequence ID" value="SHJ09097.1"/>
    <property type="molecule type" value="Genomic_DNA"/>
</dbReference>
<gene>
    <name evidence="1" type="ORF">SAMN02745975_01260</name>
</gene>
<protein>
    <submittedName>
        <fullName evidence="1">Uncharacterized protein</fullName>
    </submittedName>
</protein>
<sequence length="127" mass="14365">MKSLEFKYPIMVFAKCGCTNQVPVTEMLLEEKSPNSCDLHYNFTCPVCSGKTEKSLSITEDASDFTDLFNVFKTIPALKDELSIIKLDAVKGKVKDGTLALYGKYSHLRFWDNVVQNDIIKIPYSIK</sequence>
<proteinExistence type="predicted"/>